<dbReference type="EMBL" id="LAZR01013187">
    <property type="protein sequence ID" value="KKM23162.1"/>
    <property type="molecule type" value="Genomic_DNA"/>
</dbReference>
<name>A0A0F9I6M1_9ZZZZ</name>
<organism evidence="1">
    <name type="scientific">marine sediment metagenome</name>
    <dbReference type="NCBI Taxonomy" id="412755"/>
    <lineage>
        <taxon>unclassified sequences</taxon>
        <taxon>metagenomes</taxon>
        <taxon>ecological metagenomes</taxon>
    </lineage>
</organism>
<accession>A0A0F9I6M1</accession>
<comment type="caution">
    <text evidence="1">The sequence shown here is derived from an EMBL/GenBank/DDBJ whole genome shotgun (WGS) entry which is preliminary data.</text>
</comment>
<gene>
    <name evidence="1" type="ORF">LCGC14_1617930</name>
</gene>
<feature type="non-terminal residue" evidence="1">
    <location>
        <position position="1"/>
    </location>
</feature>
<protein>
    <submittedName>
        <fullName evidence="1">Uncharacterized protein</fullName>
    </submittedName>
</protein>
<sequence length="77" mass="8750">MKLCGRCPLMGGRQAMPADPRLVHVCDWIACVNDEGRSLTTWEEEFMESITEQFEATGDLSEAQIDTLERIYAERTP</sequence>
<dbReference type="AlphaFoldDB" id="A0A0F9I6M1"/>
<proteinExistence type="predicted"/>
<evidence type="ECO:0000313" key="1">
    <source>
        <dbReference type="EMBL" id="KKM23162.1"/>
    </source>
</evidence>
<reference evidence="1" key="1">
    <citation type="journal article" date="2015" name="Nature">
        <title>Complex archaea that bridge the gap between prokaryotes and eukaryotes.</title>
        <authorList>
            <person name="Spang A."/>
            <person name="Saw J.H."/>
            <person name="Jorgensen S.L."/>
            <person name="Zaremba-Niedzwiedzka K."/>
            <person name="Martijn J."/>
            <person name="Lind A.E."/>
            <person name="van Eijk R."/>
            <person name="Schleper C."/>
            <person name="Guy L."/>
            <person name="Ettema T.J."/>
        </authorList>
    </citation>
    <scope>NUCLEOTIDE SEQUENCE</scope>
</reference>